<dbReference type="SUPFAM" id="SSF51445">
    <property type="entry name" value="(Trans)glycosidases"/>
    <property type="match status" value="1"/>
</dbReference>
<dbReference type="AlphaFoldDB" id="A0A1L8QSR6"/>
<evidence type="ECO:0000313" key="3">
    <source>
        <dbReference type="Proteomes" id="UP000182149"/>
    </source>
</evidence>
<gene>
    <name evidence="2" type="ORF">RU93_GL002079</name>
</gene>
<dbReference type="CDD" id="cd03143">
    <property type="entry name" value="A4_beta-galactosidase_middle_domain"/>
    <property type="match status" value="1"/>
</dbReference>
<protein>
    <recommendedName>
        <fullName evidence="1">Beta-galactosidase trimerisation domain-containing protein</fullName>
    </recommendedName>
</protein>
<dbReference type="Gene3D" id="3.20.20.80">
    <property type="entry name" value="Glycosidases"/>
    <property type="match status" value="1"/>
</dbReference>
<evidence type="ECO:0000313" key="2">
    <source>
        <dbReference type="EMBL" id="OJG10563.1"/>
    </source>
</evidence>
<evidence type="ECO:0000259" key="1">
    <source>
        <dbReference type="Pfam" id="PF08532"/>
    </source>
</evidence>
<dbReference type="InterPro" id="IPR017853">
    <property type="entry name" value="GH"/>
</dbReference>
<feature type="domain" description="Beta-galactosidase trimerisation" evidence="1">
    <location>
        <begin position="378"/>
        <end position="433"/>
    </location>
</feature>
<sequence length="664" mass="76007">MRSRQVHLDFHTSEFIPHIGEQFNKTAFVETLKAAHVDSITCFARCHHGMLYYPSKTHPELIHPGLENHQLLIDQIDACHEAGIAVPIYTTVQWDHYIMKNHPEWLAVDDQGEFIDTQGVPAPHFYHTICLNSPYRAFFKEHLLDIIEVVGKEKVDGIFMDILFAVDCDCQYCQIEMEKLAIDHTIKNERLKYSKIMLHDFKEEISEMIWSISSEMNVFYNGSHIGPNDKNSLPFYSHLELESLPSGGWGYDHFPITARYARNLGKEFLGMTGKFHTYWGDFHSLKNKAAMEFEVFNMFAQGAQGCSIGDQLHPDGALSKAAYNIIGHVFETVEKMEEDCQYASIPMTEIAVLTPEEFWIPGSDAPRTSPAIIGITRMLQELNYQFDIIDSAMNFEKYQAIILPDVIPFSETIADKLTTFTKQGGKVIGTFESLINPTTTKQAFYGIDYLGEGTYERDFILPDEQYGKDLPKEEFVSYIRGTEITLNGAEKLVDRIKPYFNREGETFISHQHAPSKREIGAPELTKFGNVYYFAHPIFTLYRKNAPQFIKEIFSDVLAECVTHKQLIHNGPSSLQITANTSKDQDVIVLHGLHYLTEKKSEEIYTIENHYPLLDISMKCFVGNKKVTKVVDVLNQKELVFEVSEGYVTIHQEVLVPHVVYKIVF</sequence>
<dbReference type="InterPro" id="IPR029062">
    <property type="entry name" value="Class_I_gatase-like"/>
</dbReference>
<name>A0A1L8QSR6_9ENTE</name>
<dbReference type="STRING" id="328396.RU93_GL002079"/>
<dbReference type="Pfam" id="PF14871">
    <property type="entry name" value="GHL6"/>
    <property type="match status" value="1"/>
</dbReference>
<dbReference type="Pfam" id="PF08532">
    <property type="entry name" value="Glyco_hydro_42M"/>
    <property type="match status" value="1"/>
</dbReference>
<reference evidence="2 3" key="1">
    <citation type="submission" date="2014-12" db="EMBL/GenBank/DDBJ databases">
        <title>Draft genome sequences of 29 type strains of Enterococci.</title>
        <authorList>
            <person name="Zhong Z."/>
            <person name="Sun Z."/>
            <person name="Liu W."/>
            <person name="Zhang W."/>
            <person name="Zhang H."/>
        </authorList>
    </citation>
    <scope>NUCLEOTIDE SEQUENCE [LARGE SCALE GENOMIC DNA]</scope>
    <source>
        <strain evidence="2 3">DSM 17690</strain>
    </source>
</reference>
<dbReference type="Proteomes" id="UP000182149">
    <property type="component" value="Unassembled WGS sequence"/>
</dbReference>
<proteinExistence type="predicted"/>
<dbReference type="GO" id="GO:0004565">
    <property type="term" value="F:beta-galactosidase activity"/>
    <property type="evidence" value="ECO:0007669"/>
    <property type="project" value="InterPro"/>
</dbReference>
<dbReference type="GO" id="GO:0005975">
    <property type="term" value="P:carbohydrate metabolic process"/>
    <property type="evidence" value="ECO:0007669"/>
    <property type="project" value="InterPro"/>
</dbReference>
<keyword evidence="3" id="KW-1185">Reference proteome</keyword>
<dbReference type="SUPFAM" id="SSF52317">
    <property type="entry name" value="Class I glutamine amidotransferase-like"/>
    <property type="match status" value="1"/>
</dbReference>
<comment type="caution">
    <text evidence="2">The sequence shown here is derived from an EMBL/GenBank/DDBJ whole genome shotgun (WGS) entry which is preliminary data.</text>
</comment>
<dbReference type="InterPro" id="IPR013738">
    <property type="entry name" value="Beta_galactosidase_Trimer"/>
</dbReference>
<dbReference type="RefSeq" id="WP_071874781.1">
    <property type="nucleotide sequence ID" value="NZ_JBHSHF010000023.1"/>
</dbReference>
<dbReference type="InterPro" id="IPR028212">
    <property type="entry name" value="GHL6"/>
</dbReference>
<dbReference type="EMBL" id="JXKD01000007">
    <property type="protein sequence ID" value="OJG10563.1"/>
    <property type="molecule type" value="Genomic_DNA"/>
</dbReference>
<dbReference type="Gene3D" id="3.40.50.880">
    <property type="match status" value="1"/>
</dbReference>
<accession>A0A1L8QSR6</accession>
<organism evidence="2 3">
    <name type="scientific">Enterococcus aquimarinus</name>
    <dbReference type="NCBI Taxonomy" id="328396"/>
    <lineage>
        <taxon>Bacteria</taxon>
        <taxon>Bacillati</taxon>
        <taxon>Bacillota</taxon>
        <taxon>Bacilli</taxon>
        <taxon>Lactobacillales</taxon>
        <taxon>Enterococcaceae</taxon>
        <taxon>Enterococcus</taxon>
    </lineage>
</organism>
<dbReference type="OrthoDB" id="9780891at2"/>